<protein>
    <submittedName>
        <fullName evidence="1">Uncharacterized protein</fullName>
    </submittedName>
</protein>
<name>A0A1I5NH26_9PSED</name>
<evidence type="ECO:0000313" key="2">
    <source>
        <dbReference type="Proteomes" id="UP000198784"/>
    </source>
</evidence>
<organism evidence="1 2">
    <name type="scientific">Pseudomonas borbori</name>
    <dbReference type="NCBI Taxonomy" id="289003"/>
    <lineage>
        <taxon>Bacteria</taxon>
        <taxon>Pseudomonadati</taxon>
        <taxon>Pseudomonadota</taxon>
        <taxon>Gammaproteobacteria</taxon>
        <taxon>Pseudomonadales</taxon>
        <taxon>Pseudomonadaceae</taxon>
        <taxon>Pseudomonas</taxon>
    </lineage>
</organism>
<dbReference type="EMBL" id="FOWX01000006">
    <property type="protein sequence ID" value="SFP21135.1"/>
    <property type="molecule type" value="Genomic_DNA"/>
</dbReference>
<accession>A0A1I5NH26</accession>
<keyword evidence="2" id="KW-1185">Reference proteome</keyword>
<proteinExistence type="predicted"/>
<sequence length="31" mass="3755">MRTAPANRPLKKYLRWQYCVKNGLKILIYSE</sequence>
<gene>
    <name evidence="1" type="ORF">SAMN05216190_106170</name>
</gene>
<dbReference type="Proteomes" id="UP000198784">
    <property type="component" value="Unassembled WGS sequence"/>
</dbReference>
<reference evidence="2" key="1">
    <citation type="submission" date="2016-10" db="EMBL/GenBank/DDBJ databases">
        <authorList>
            <person name="Varghese N."/>
            <person name="Submissions S."/>
        </authorList>
    </citation>
    <scope>NUCLEOTIDE SEQUENCE [LARGE SCALE GENOMIC DNA]</scope>
    <source>
        <strain evidence="2">DSM 17834</strain>
    </source>
</reference>
<evidence type="ECO:0000313" key="1">
    <source>
        <dbReference type="EMBL" id="SFP21135.1"/>
    </source>
</evidence>
<dbReference type="AlphaFoldDB" id="A0A1I5NH26"/>